<evidence type="ECO:0000256" key="8">
    <source>
        <dbReference type="SAM" id="MobiDB-lite"/>
    </source>
</evidence>
<dbReference type="RefSeq" id="WP_188126532.1">
    <property type="nucleotide sequence ID" value="NZ_JACHNC010000001.1"/>
</dbReference>
<dbReference type="EMBL" id="BOMP01000051">
    <property type="protein sequence ID" value="GIE40621.1"/>
    <property type="molecule type" value="Genomic_DNA"/>
</dbReference>
<dbReference type="PROSITE" id="PS50011">
    <property type="entry name" value="PROTEIN_KINASE_DOM"/>
    <property type="match status" value="1"/>
</dbReference>
<keyword evidence="5 11" id="KW-0418">Kinase</keyword>
<dbReference type="SUPFAM" id="SSF48452">
    <property type="entry name" value="TPR-like"/>
    <property type="match status" value="1"/>
</dbReference>
<evidence type="ECO:0000313" key="12">
    <source>
        <dbReference type="Proteomes" id="UP000590511"/>
    </source>
</evidence>
<organism evidence="11 12">
    <name type="scientific">Actinoplanes lobatus</name>
    <dbReference type="NCBI Taxonomy" id="113568"/>
    <lineage>
        <taxon>Bacteria</taxon>
        <taxon>Bacillati</taxon>
        <taxon>Actinomycetota</taxon>
        <taxon>Actinomycetes</taxon>
        <taxon>Micromonosporales</taxon>
        <taxon>Micromonosporaceae</taxon>
        <taxon>Actinoplanes</taxon>
    </lineage>
</organism>
<reference evidence="11 12" key="1">
    <citation type="submission" date="2020-08" db="EMBL/GenBank/DDBJ databases">
        <title>Sequencing the genomes of 1000 actinobacteria strains.</title>
        <authorList>
            <person name="Klenk H.-P."/>
        </authorList>
    </citation>
    <scope>NUCLEOTIDE SEQUENCE [LARGE SCALE GENOMIC DNA]</scope>
    <source>
        <strain evidence="11 12">DSM 43150</strain>
    </source>
</reference>
<dbReference type="InterPro" id="IPR000719">
    <property type="entry name" value="Prot_kinase_dom"/>
</dbReference>
<accession>A0A7W7HRB6</accession>
<dbReference type="GO" id="GO:0005524">
    <property type="term" value="F:ATP binding"/>
    <property type="evidence" value="ECO:0007669"/>
    <property type="project" value="UniProtKB-UniRule"/>
</dbReference>
<comment type="caution">
    <text evidence="11">The sequence shown here is derived from an EMBL/GenBank/DDBJ whole genome shotgun (WGS) entry which is preliminary data.</text>
</comment>
<dbReference type="PANTHER" id="PTHR43289">
    <property type="entry name" value="MITOGEN-ACTIVATED PROTEIN KINASE KINASE KINASE 20-RELATED"/>
    <property type="match status" value="1"/>
</dbReference>
<dbReference type="PROSITE" id="PS00108">
    <property type="entry name" value="PROTEIN_KINASE_ST"/>
    <property type="match status" value="1"/>
</dbReference>
<dbReference type="InterPro" id="IPR017441">
    <property type="entry name" value="Protein_kinase_ATP_BS"/>
</dbReference>
<dbReference type="PANTHER" id="PTHR43289:SF6">
    <property type="entry name" value="SERINE_THREONINE-PROTEIN KINASE NEKL-3"/>
    <property type="match status" value="1"/>
</dbReference>
<dbReference type="FunFam" id="1.10.510.10:FF:000021">
    <property type="entry name" value="Serine/threonine protein kinase"/>
    <property type="match status" value="1"/>
</dbReference>
<keyword evidence="2 11" id="KW-0723">Serine/threonine-protein kinase</keyword>
<evidence type="ECO:0000256" key="3">
    <source>
        <dbReference type="ARBA" id="ARBA00022679"/>
    </source>
</evidence>
<evidence type="ECO:0000256" key="5">
    <source>
        <dbReference type="ARBA" id="ARBA00022777"/>
    </source>
</evidence>
<keyword evidence="4 7" id="KW-0547">Nucleotide-binding</keyword>
<evidence type="ECO:0000259" key="9">
    <source>
        <dbReference type="PROSITE" id="PS50011"/>
    </source>
</evidence>
<dbReference type="InterPro" id="IPR008271">
    <property type="entry name" value="Ser/Thr_kinase_AS"/>
</dbReference>
<evidence type="ECO:0000313" key="10">
    <source>
        <dbReference type="EMBL" id="GIE40621.1"/>
    </source>
</evidence>
<keyword evidence="3" id="KW-0808">Transferase</keyword>
<evidence type="ECO:0000256" key="4">
    <source>
        <dbReference type="ARBA" id="ARBA00022741"/>
    </source>
</evidence>
<evidence type="ECO:0000256" key="7">
    <source>
        <dbReference type="PROSITE-ProRule" id="PRU10141"/>
    </source>
</evidence>
<dbReference type="CDD" id="cd14014">
    <property type="entry name" value="STKc_PknB_like"/>
    <property type="match status" value="1"/>
</dbReference>
<dbReference type="Pfam" id="PF13424">
    <property type="entry name" value="TPR_12"/>
    <property type="match status" value="1"/>
</dbReference>
<feature type="binding site" evidence="7">
    <location>
        <position position="40"/>
    </location>
    <ligand>
        <name>ATP</name>
        <dbReference type="ChEBI" id="CHEBI:30616"/>
    </ligand>
</feature>
<reference evidence="10 13" key="2">
    <citation type="submission" date="2021-01" db="EMBL/GenBank/DDBJ databases">
        <title>Whole genome shotgun sequence of Actinoplanes lobatus NBRC 12513.</title>
        <authorList>
            <person name="Komaki H."/>
            <person name="Tamura T."/>
        </authorList>
    </citation>
    <scope>NUCLEOTIDE SEQUENCE [LARGE SCALE GENOMIC DNA]</scope>
    <source>
        <strain evidence="10 13">NBRC 12513</strain>
    </source>
</reference>
<gene>
    <name evidence="10" type="ORF">Alo02nite_35190</name>
    <name evidence="11" type="ORF">BJ964_009223</name>
</gene>
<dbReference type="AlphaFoldDB" id="A0A7W7HRB6"/>
<evidence type="ECO:0000256" key="1">
    <source>
        <dbReference type="ARBA" id="ARBA00012513"/>
    </source>
</evidence>
<dbReference type="Proteomes" id="UP000631312">
    <property type="component" value="Unassembled WGS sequence"/>
</dbReference>
<dbReference type="Gene3D" id="1.25.40.10">
    <property type="entry name" value="Tetratricopeptide repeat domain"/>
    <property type="match status" value="1"/>
</dbReference>
<evidence type="ECO:0000313" key="11">
    <source>
        <dbReference type="EMBL" id="MBB4755062.1"/>
    </source>
</evidence>
<dbReference type="GO" id="GO:0004674">
    <property type="term" value="F:protein serine/threonine kinase activity"/>
    <property type="evidence" value="ECO:0007669"/>
    <property type="project" value="UniProtKB-KW"/>
</dbReference>
<dbReference type="SUPFAM" id="SSF56112">
    <property type="entry name" value="Protein kinase-like (PK-like)"/>
    <property type="match status" value="1"/>
</dbReference>
<dbReference type="EC" id="2.7.11.1" evidence="1"/>
<dbReference type="SMART" id="SM00220">
    <property type="entry name" value="S_TKc"/>
    <property type="match status" value="1"/>
</dbReference>
<name>A0A7W7HRB6_9ACTN</name>
<evidence type="ECO:0000256" key="2">
    <source>
        <dbReference type="ARBA" id="ARBA00022527"/>
    </source>
</evidence>
<feature type="region of interest" description="Disordered" evidence="8">
    <location>
        <begin position="281"/>
        <end position="301"/>
    </location>
</feature>
<feature type="domain" description="Protein kinase" evidence="9">
    <location>
        <begin position="11"/>
        <end position="274"/>
    </location>
</feature>
<protein>
    <recommendedName>
        <fullName evidence="1">non-specific serine/threonine protein kinase</fullName>
        <ecNumber evidence="1">2.7.11.1</ecNumber>
    </recommendedName>
</protein>
<dbReference type="InterPro" id="IPR011990">
    <property type="entry name" value="TPR-like_helical_dom_sf"/>
</dbReference>
<sequence>MRTGMRIADRYEVTEAIGSGGMGQVWAGYDERLDRPVAVKFLKPGLAADADNQAVVERFKREAKVTARLDHPGVPAVYDAGMIGEHLYIVMQLVPGTELSDLIAEQGPLPVPWVAAIGAQICSVLAAAHAASLVHRDLKPGNLMLTPTGVVKVLDFGVAAILDVDLPRLTITGDYLGTPTYMAPEQALGPTTVGPRADLYALGCVLFELLAGHPPYQADNPLGMLHQHLEAAIPDVGDFRDDVPAALKDLIVALLAKEPQNRPESAAAVYTRLLGLATTELPELPRTPQDRSAADPTSPYRFPFGPLPRDSVAGTRLVAAQASPRSIPSFDEVQEVRSRAIDLIEEQRFGQAADALQSLIRRAAPIYGSRSPEILETRLDYGAALMLAGDYRAALTVFEELITDLTAKYGPDHDWVRECRQQVATCQAELGEGTEALRTLRDLLDAGTGPERLALRYQIAVITAGIGQVADALGHLESLLPDMRSVHGPDSAQVAEIQALIEHLRRLSGDN</sequence>
<dbReference type="Pfam" id="PF00069">
    <property type="entry name" value="Pkinase"/>
    <property type="match status" value="1"/>
</dbReference>
<dbReference type="PROSITE" id="PS00107">
    <property type="entry name" value="PROTEIN_KINASE_ATP"/>
    <property type="match status" value="1"/>
</dbReference>
<keyword evidence="13" id="KW-1185">Reference proteome</keyword>
<dbReference type="Gene3D" id="1.10.510.10">
    <property type="entry name" value="Transferase(Phosphotransferase) domain 1"/>
    <property type="match status" value="1"/>
</dbReference>
<dbReference type="InterPro" id="IPR011009">
    <property type="entry name" value="Kinase-like_dom_sf"/>
</dbReference>
<dbReference type="Gene3D" id="3.30.200.20">
    <property type="entry name" value="Phosphorylase Kinase, domain 1"/>
    <property type="match status" value="1"/>
</dbReference>
<evidence type="ECO:0000256" key="6">
    <source>
        <dbReference type="ARBA" id="ARBA00022840"/>
    </source>
</evidence>
<dbReference type="Proteomes" id="UP000590511">
    <property type="component" value="Unassembled WGS sequence"/>
</dbReference>
<evidence type="ECO:0000313" key="13">
    <source>
        <dbReference type="Proteomes" id="UP000631312"/>
    </source>
</evidence>
<keyword evidence="6 7" id="KW-0067">ATP-binding</keyword>
<dbReference type="EMBL" id="JACHNC010000001">
    <property type="protein sequence ID" value="MBB4755062.1"/>
    <property type="molecule type" value="Genomic_DNA"/>
</dbReference>
<proteinExistence type="predicted"/>